<gene>
    <name evidence="7" type="ORF">DFJ68_0453</name>
</gene>
<dbReference type="Proteomes" id="UP000278440">
    <property type="component" value="Unassembled WGS sequence"/>
</dbReference>
<evidence type="ECO:0000256" key="3">
    <source>
        <dbReference type="ARBA" id="ARBA00023002"/>
    </source>
</evidence>
<dbReference type="Pfam" id="PF00296">
    <property type="entry name" value="Bac_luciferase"/>
    <property type="match status" value="1"/>
</dbReference>
<feature type="region of interest" description="Disordered" evidence="5">
    <location>
        <begin position="276"/>
        <end position="297"/>
    </location>
</feature>
<evidence type="ECO:0000313" key="8">
    <source>
        <dbReference type="Proteomes" id="UP000278440"/>
    </source>
</evidence>
<keyword evidence="1" id="KW-0285">Flavoprotein</keyword>
<reference evidence="7 8" key="1">
    <citation type="submission" date="2018-10" db="EMBL/GenBank/DDBJ databases">
        <title>Sequencing the genomes of 1000 actinobacteria strains.</title>
        <authorList>
            <person name="Klenk H.-P."/>
        </authorList>
    </citation>
    <scope>NUCLEOTIDE SEQUENCE [LARGE SCALE GENOMIC DNA]</scope>
    <source>
        <strain evidence="7 8">DSM 44267</strain>
    </source>
</reference>
<evidence type="ECO:0000313" key="7">
    <source>
        <dbReference type="EMBL" id="RKT77042.1"/>
    </source>
</evidence>
<feature type="compositionally biased region" description="Low complexity" evidence="5">
    <location>
        <begin position="278"/>
        <end position="287"/>
    </location>
</feature>
<name>A0A495XT11_9MICO</name>
<feature type="compositionally biased region" description="Basic residues" evidence="5">
    <location>
        <begin position="288"/>
        <end position="297"/>
    </location>
</feature>
<keyword evidence="4 7" id="KW-0503">Monooxygenase</keyword>
<proteinExistence type="predicted"/>
<evidence type="ECO:0000256" key="1">
    <source>
        <dbReference type="ARBA" id="ARBA00022630"/>
    </source>
</evidence>
<dbReference type="Gene3D" id="3.20.20.30">
    <property type="entry name" value="Luciferase-like domain"/>
    <property type="match status" value="1"/>
</dbReference>
<dbReference type="EMBL" id="RBXT01000001">
    <property type="protein sequence ID" value="RKT77042.1"/>
    <property type="molecule type" value="Genomic_DNA"/>
</dbReference>
<keyword evidence="8" id="KW-1185">Reference proteome</keyword>
<dbReference type="InterPro" id="IPR050172">
    <property type="entry name" value="SsuD_RutA_monooxygenase"/>
</dbReference>
<feature type="domain" description="Luciferase-like" evidence="6">
    <location>
        <begin position="14"/>
        <end position="173"/>
    </location>
</feature>
<dbReference type="SUPFAM" id="SSF51679">
    <property type="entry name" value="Bacterial luciferase-like"/>
    <property type="match status" value="1"/>
</dbReference>
<evidence type="ECO:0000256" key="5">
    <source>
        <dbReference type="SAM" id="MobiDB-lite"/>
    </source>
</evidence>
<dbReference type="GO" id="GO:0046306">
    <property type="term" value="P:alkanesulfonate catabolic process"/>
    <property type="evidence" value="ECO:0007669"/>
    <property type="project" value="TreeGrafter"/>
</dbReference>
<dbReference type="PANTHER" id="PTHR42847">
    <property type="entry name" value="ALKANESULFONATE MONOOXYGENASE"/>
    <property type="match status" value="1"/>
</dbReference>
<dbReference type="InterPro" id="IPR036661">
    <property type="entry name" value="Luciferase-like_sf"/>
</dbReference>
<dbReference type="OrthoDB" id="5175259at2"/>
<dbReference type="PANTHER" id="PTHR42847:SF4">
    <property type="entry name" value="ALKANESULFONATE MONOOXYGENASE-RELATED"/>
    <property type="match status" value="1"/>
</dbReference>
<evidence type="ECO:0000256" key="4">
    <source>
        <dbReference type="ARBA" id="ARBA00023033"/>
    </source>
</evidence>
<keyword evidence="3" id="KW-0560">Oxidoreductase</keyword>
<dbReference type="InterPro" id="IPR011251">
    <property type="entry name" value="Luciferase-like_dom"/>
</dbReference>
<dbReference type="RefSeq" id="WP_121034997.1">
    <property type="nucleotide sequence ID" value="NZ_RBXT01000001.1"/>
</dbReference>
<comment type="caution">
    <text evidence="7">The sequence shown here is derived from an EMBL/GenBank/DDBJ whole genome shotgun (WGS) entry which is preliminary data.</text>
</comment>
<dbReference type="GO" id="GO:0008726">
    <property type="term" value="F:alkanesulfonate monooxygenase activity"/>
    <property type="evidence" value="ECO:0007669"/>
    <property type="project" value="TreeGrafter"/>
</dbReference>
<protein>
    <submittedName>
        <fullName evidence="7">Luciferase-like monooxygenase</fullName>
    </submittedName>
</protein>
<accession>A0A495XT11</accession>
<dbReference type="AlphaFoldDB" id="A0A495XT11"/>
<keyword evidence="2" id="KW-0288">FMN</keyword>
<sequence>MRAGFVVPYATELEFVELARLGERHGWDAVFGWEALFGVEAWVQLGAAAVATERIRLGTLLTPASRHRPWDLASRVGSVDRLSGGRVVMSVGLGALHEGWTAFEPDEGRATRARKLDECLDVYAGLLGGDPTFRYDGEHYGMEASDFMRPPPTPQRPHPPVWVVGAVAPAGRRQRSLERAARWQGLIPAVHGEEGEPRRVEDFADVTARVRDLRGGLGLPWEGYDVVAEADSWGAFARLEPPDPRAWEQAGATWWVESWWDVPPGPDGLAEVRRRVEAGPPDGVGPARRVRPPRPSC</sequence>
<organism evidence="7 8">
    <name type="scientific">Terracoccus luteus</name>
    <dbReference type="NCBI Taxonomy" id="53356"/>
    <lineage>
        <taxon>Bacteria</taxon>
        <taxon>Bacillati</taxon>
        <taxon>Actinomycetota</taxon>
        <taxon>Actinomycetes</taxon>
        <taxon>Micrococcales</taxon>
        <taxon>Intrasporangiaceae</taxon>
        <taxon>Terracoccus</taxon>
    </lineage>
</organism>
<evidence type="ECO:0000259" key="6">
    <source>
        <dbReference type="Pfam" id="PF00296"/>
    </source>
</evidence>
<evidence type="ECO:0000256" key="2">
    <source>
        <dbReference type="ARBA" id="ARBA00022643"/>
    </source>
</evidence>